<dbReference type="EMBL" id="JAUZMZ010000091">
    <property type="protein sequence ID" value="MEE2033629.1"/>
    <property type="molecule type" value="Genomic_DNA"/>
</dbReference>
<gene>
    <name evidence="1" type="ORF">Q8814_16135</name>
</gene>
<sequence length="129" mass="14468">MNTWPDHYPVQCPPDDARPAAGVFYRLVDELPPVDVDAKSHLELKIEGHKRFRKRKFSDDCIAAGLSIFGQYESVVAKQELIPALRDKKVARGDVSGPGLIKQTGQDADHHTWWRPAGDSDWGMFEVVA</sequence>
<keyword evidence="2" id="KW-1185">Reference proteome</keyword>
<accession>A0ABU7JVS4</accession>
<evidence type="ECO:0000313" key="2">
    <source>
        <dbReference type="Proteomes" id="UP001331936"/>
    </source>
</evidence>
<reference evidence="1 2" key="1">
    <citation type="submission" date="2023-08" db="EMBL/GenBank/DDBJ databases">
        <authorList>
            <person name="Girao M."/>
            <person name="Carvalho M.F."/>
        </authorList>
    </citation>
    <scope>NUCLEOTIDE SEQUENCE [LARGE SCALE GENOMIC DNA]</scope>
    <source>
        <strain evidence="1 2">CC-R104</strain>
    </source>
</reference>
<proteinExistence type="predicted"/>
<organism evidence="1 2">
    <name type="scientific">Rhodococcus chondri</name>
    <dbReference type="NCBI Taxonomy" id="3065941"/>
    <lineage>
        <taxon>Bacteria</taxon>
        <taxon>Bacillati</taxon>
        <taxon>Actinomycetota</taxon>
        <taxon>Actinomycetes</taxon>
        <taxon>Mycobacteriales</taxon>
        <taxon>Nocardiaceae</taxon>
        <taxon>Rhodococcus</taxon>
    </lineage>
</organism>
<comment type="caution">
    <text evidence="1">The sequence shown here is derived from an EMBL/GenBank/DDBJ whole genome shotgun (WGS) entry which is preliminary data.</text>
</comment>
<evidence type="ECO:0000313" key="1">
    <source>
        <dbReference type="EMBL" id="MEE2033629.1"/>
    </source>
</evidence>
<dbReference type="RefSeq" id="WP_330153023.1">
    <property type="nucleotide sequence ID" value="NZ_JAUZMZ010000091.1"/>
</dbReference>
<name>A0ABU7JVS4_9NOCA</name>
<protein>
    <submittedName>
        <fullName evidence="1">Uncharacterized protein</fullName>
    </submittedName>
</protein>
<dbReference type="Proteomes" id="UP001331936">
    <property type="component" value="Unassembled WGS sequence"/>
</dbReference>